<evidence type="ECO:0000256" key="3">
    <source>
        <dbReference type="PROSITE-ProRule" id="PRU00464"/>
    </source>
</evidence>
<dbReference type="STRING" id="91604.ID47_09825"/>
<dbReference type="InterPro" id="IPR001310">
    <property type="entry name" value="Histidine_triad_HIT"/>
</dbReference>
<dbReference type="InterPro" id="IPR011146">
    <property type="entry name" value="HIT-like"/>
</dbReference>
<dbReference type="EMBL" id="CP008941">
    <property type="protein sequence ID" value="AIK96961.1"/>
    <property type="molecule type" value="Genomic_DNA"/>
</dbReference>
<feature type="active site" description="Tele-AMP-histidine intermediate" evidence="1">
    <location>
        <position position="104"/>
    </location>
</feature>
<protein>
    <recommendedName>
        <fullName evidence="4">HIT domain-containing protein</fullName>
    </recommendedName>
</protein>
<dbReference type="CDD" id="cd01276">
    <property type="entry name" value="PKCI_related"/>
    <property type="match status" value="1"/>
</dbReference>
<dbReference type="PROSITE" id="PS51084">
    <property type="entry name" value="HIT_2"/>
    <property type="match status" value="1"/>
</dbReference>
<feature type="short sequence motif" description="Histidine triad motif" evidence="2 3">
    <location>
        <begin position="102"/>
        <end position="106"/>
    </location>
</feature>
<gene>
    <name evidence="5" type="ORF">ID47_09825</name>
</gene>
<dbReference type="Proteomes" id="UP000028926">
    <property type="component" value="Chromosome"/>
</dbReference>
<dbReference type="KEGG" id="paca:ID47_09825"/>
<evidence type="ECO:0000313" key="5">
    <source>
        <dbReference type="EMBL" id="AIK96961.1"/>
    </source>
</evidence>
<dbReference type="PROSITE" id="PS00892">
    <property type="entry name" value="HIT_1"/>
    <property type="match status" value="1"/>
</dbReference>
<feature type="domain" description="HIT" evidence="4">
    <location>
        <begin position="8"/>
        <end position="119"/>
    </location>
</feature>
<dbReference type="HOGENOM" id="CLU_056776_8_1_5"/>
<dbReference type="RefSeq" id="WP_038465845.1">
    <property type="nucleotide sequence ID" value="NZ_CP008941.1"/>
</dbReference>
<proteinExistence type="predicted"/>
<dbReference type="Pfam" id="PF01230">
    <property type="entry name" value="HIT"/>
    <property type="match status" value="1"/>
</dbReference>
<evidence type="ECO:0000259" key="4">
    <source>
        <dbReference type="PROSITE" id="PS51084"/>
    </source>
</evidence>
<keyword evidence="6" id="KW-1185">Reference proteome</keyword>
<name>A0A077AWT6_9PROT</name>
<dbReference type="SUPFAM" id="SSF54197">
    <property type="entry name" value="HIT-like"/>
    <property type="match status" value="1"/>
</dbReference>
<evidence type="ECO:0000256" key="2">
    <source>
        <dbReference type="PIRSR" id="PIRSR601310-3"/>
    </source>
</evidence>
<dbReference type="GO" id="GO:0003824">
    <property type="term" value="F:catalytic activity"/>
    <property type="evidence" value="ECO:0007669"/>
    <property type="project" value="InterPro"/>
</dbReference>
<accession>A0A077AWT6</accession>
<dbReference type="PANTHER" id="PTHR23089">
    <property type="entry name" value="HISTIDINE TRIAD HIT PROTEIN"/>
    <property type="match status" value="1"/>
</dbReference>
<dbReference type="InterPro" id="IPR036265">
    <property type="entry name" value="HIT-like_sf"/>
</dbReference>
<organism evidence="5 6">
    <name type="scientific">Candidatus Odyssella acanthamoebae</name>
    <dbReference type="NCBI Taxonomy" id="91604"/>
    <lineage>
        <taxon>Bacteria</taxon>
        <taxon>Pseudomonadati</taxon>
        <taxon>Pseudomonadota</taxon>
        <taxon>Alphaproteobacteria</taxon>
        <taxon>Holosporales</taxon>
        <taxon>Candidatus Paracaedibacteraceae</taxon>
        <taxon>Candidatus Odyssella</taxon>
    </lineage>
</organism>
<sequence length="119" mass="13479">MSYDVNNIFARILRQEIPCNKVFEDDKVLAFHDVHPKAPIHILIIPKGAYINFHDFHQHAEPETIIHLYKKVADIAEQFNLQQSGYRLITNCGVDGGQEVPHYHIHLVGGDKLGTAVGK</sequence>
<dbReference type="Gene3D" id="3.30.428.10">
    <property type="entry name" value="HIT-like"/>
    <property type="match status" value="1"/>
</dbReference>
<dbReference type="eggNOG" id="COG0537">
    <property type="taxonomic scope" value="Bacteria"/>
</dbReference>
<dbReference type="PRINTS" id="PR00332">
    <property type="entry name" value="HISTRIAD"/>
</dbReference>
<dbReference type="OrthoDB" id="9784774at2"/>
<dbReference type="InterPro" id="IPR019808">
    <property type="entry name" value="Histidine_triad_CS"/>
</dbReference>
<reference evidence="5 6" key="1">
    <citation type="submission" date="2014-07" db="EMBL/GenBank/DDBJ databases">
        <title>Comparative genomic insights into amoeba endosymbionts belonging to the families of Holosporaceae and Candidatus Midichloriaceae within Rickettsiales.</title>
        <authorList>
            <person name="Wang Z."/>
            <person name="Wu M."/>
        </authorList>
    </citation>
    <scope>NUCLEOTIDE SEQUENCE [LARGE SCALE GENOMIC DNA]</scope>
    <source>
        <strain evidence="5">PRA3</strain>
    </source>
</reference>
<evidence type="ECO:0000256" key="1">
    <source>
        <dbReference type="PIRSR" id="PIRSR601310-1"/>
    </source>
</evidence>
<evidence type="ECO:0000313" key="6">
    <source>
        <dbReference type="Proteomes" id="UP000028926"/>
    </source>
</evidence>
<dbReference type="AlphaFoldDB" id="A0A077AWT6"/>